<dbReference type="AlphaFoldDB" id="A0A183BEZ8"/>
<proteinExistence type="predicted"/>
<name>A0A183BEZ8_9TREM</name>
<protein>
    <submittedName>
        <fullName evidence="1">Capsid protein</fullName>
    </submittedName>
</protein>
<organism evidence="1">
    <name type="scientific">Echinostoma caproni</name>
    <dbReference type="NCBI Taxonomy" id="27848"/>
    <lineage>
        <taxon>Eukaryota</taxon>
        <taxon>Metazoa</taxon>
        <taxon>Spiralia</taxon>
        <taxon>Lophotrochozoa</taxon>
        <taxon>Platyhelminthes</taxon>
        <taxon>Trematoda</taxon>
        <taxon>Digenea</taxon>
        <taxon>Plagiorchiida</taxon>
        <taxon>Echinostomata</taxon>
        <taxon>Echinostomatoidea</taxon>
        <taxon>Echinostomatidae</taxon>
        <taxon>Echinostoma</taxon>
    </lineage>
</organism>
<dbReference type="WBParaSite" id="ECPE_0001782801-mRNA-1">
    <property type="protein sequence ID" value="ECPE_0001782801-mRNA-1"/>
    <property type="gene ID" value="ECPE_0001782801"/>
</dbReference>
<accession>A0A183BEZ8</accession>
<sequence>LINALSTRVTPVALPLGILSPPPNTLPSMLPTGTVAYVCLTYNPKRFRVQGNPLSFEISSDTSDHITNHA</sequence>
<reference evidence="1" key="1">
    <citation type="submission" date="2016-06" db="UniProtKB">
        <authorList>
            <consortium name="WormBaseParasite"/>
        </authorList>
    </citation>
    <scope>IDENTIFICATION</scope>
</reference>
<evidence type="ECO:0000313" key="1">
    <source>
        <dbReference type="WBParaSite" id="ECPE_0001782801-mRNA-1"/>
    </source>
</evidence>